<protein>
    <submittedName>
        <fullName evidence="1">Uncharacterized protein</fullName>
    </submittedName>
</protein>
<reference evidence="1" key="2">
    <citation type="submission" date="2013-10" db="EMBL/GenBank/DDBJ databases">
        <authorList>
            <person name="Aslett M."/>
        </authorList>
    </citation>
    <scope>NUCLEOTIDE SEQUENCE</scope>
    <source>
        <strain evidence="1">Houghton</strain>
    </source>
</reference>
<evidence type="ECO:0000313" key="1">
    <source>
        <dbReference type="EMBL" id="CDI82298.1"/>
    </source>
</evidence>
<sequence>MGWAFFREVGCGAEAIRLVCYGRLLGIGEEWVVWAMVWVGRAGVLCLEVYRAALLLGMVGIQKHVRAWWEGEVGCGAEAIRLVCYGRLLGIGEEWVVWAMVWVGQAWALCLEVYRAALLRGMVGIQKDVRAWWEGYVERGMHLWGGWLRCGGDPAGLLQASFGKRTFERLSGLRSMSTAKGVAVDMLSGSCTCG</sequence>
<gene>
    <name evidence="1" type="ORF">EAH_00065800</name>
</gene>
<name>U6GSN6_EIMAC</name>
<evidence type="ECO:0000313" key="2">
    <source>
        <dbReference type="Proteomes" id="UP000018050"/>
    </source>
</evidence>
<keyword evidence="2" id="KW-1185">Reference proteome</keyword>
<dbReference type="AlphaFoldDB" id="U6GSN6"/>
<organism evidence="1 2">
    <name type="scientific">Eimeria acervulina</name>
    <name type="common">Coccidian parasite</name>
    <dbReference type="NCBI Taxonomy" id="5801"/>
    <lineage>
        <taxon>Eukaryota</taxon>
        <taxon>Sar</taxon>
        <taxon>Alveolata</taxon>
        <taxon>Apicomplexa</taxon>
        <taxon>Conoidasida</taxon>
        <taxon>Coccidia</taxon>
        <taxon>Eucoccidiorida</taxon>
        <taxon>Eimeriorina</taxon>
        <taxon>Eimeriidae</taxon>
        <taxon>Eimeria</taxon>
    </lineage>
</organism>
<dbReference type="Proteomes" id="UP000018050">
    <property type="component" value="Unassembled WGS sequence"/>
</dbReference>
<proteinExistence type="predicted"/>
<dbReference type="EMBL" id="HG672245">
    <property type="protein sequence ID" value="CDI82298.1"/>
    <property type="molecule type" value="Genomic_DNA"/>
</dbReference>
<reference evidence="1" key="1">
    <citation type="submission" date="2013-10" db="EMBL/GenBank/DDBJ databases">
        <title>Genomic analysis of the causative agents of coccidiosis in chickens.</title>
        <authorList>
            <person name="Reid A.J."/>
            <person name="Blake D."/>
            <person name="Billington K."/>
            <person name="Browne H."/>
            <person name="Dunn M."/>
            <person name="Hung S."/>
            <person name="Kawahara F."/>
            <person name="Miranda-Saavedra D."/>
            <person name="Mourier T."/>
            <person name="Nagra H."/>
            <person name="Otto T.D."/>
            <person name="Rawlings N."/>
            <person name="Sanchez A."/>
            <person name="Sanders M."/>
            <person name="Subramaniam C."/>
            <person name="Tay Y."/>
            <person name="Dear P."/>
            <person name="Doerig C."/>
            <person name="Gruber A."/>
            <person name="Parkinson J."/>
            <person name="Shirley M."/>
            <person name="Wan K.L."/>
            <person name="Berriman M."/>
            <person name="Tomley F."/>
            <person name="Pain A."/>
        </authorList>
    </citation>
    <scope>NUCLEOTIDE SEQUENCE</scope>
    <source>
        <strain evidence="1">Houghton</strain>
    </source>
</reference>
<dbReference type="GeneID" id="25274650"/>
<accession>U6GSN6</accession>
<dbReference type="RefSeq" id="XP_013248250.1">
    <property type="nucleotide sequence ID" value="XM_013392796.1"/>
</dbReference>
<dbReference type="VEuPathDB" id="ToxoDB:EAH_00065800"/>